<keyword evidence="1" id="KW-0472">Membrane</keyword>
<dbReference type="EMBL" id="QAYE01000016">
    <property type="protein sequence ID" value="PTW43659.1"/>
    <property type="molecule type" value="Genomic_DNA"/>
</dbReference>
<evidence type="ECO:0000313" key="3">
    <source>
        <dbReference type="Proteomes" id="UP000244013"/>
    </source>
</evidence>
<dbReference type="GeneID" id="91007791"/>
<proteinExistence type="predicted"/>
<name>A0A2T5TWR1_9SPHN</name>
<accession>A0A2T5TWR1</accession>
<protein>
    <submittedName>
        <fullName evidence="2">Uncharacterized protein</fullName>
    </submittedName>
</protein>
<dbReference type="AlphaFoldDB" id="A0A2T5TWR1"/>
<dbReference type="RefSeq" id="WP_107955940.1">
    <property type="nucleotide sequence ID" value="NZ_QAYE01000016.1"/>
</dbReference>
<gene>
    <name evidence="2" type="ORF">C8J25_11620</name>
</gene>
<keyword evidence="1" id="KW-1133">Transmembrane helix</keyword>
<organism evidence="2 3">
    <name type="scientific">Sphingomonas faeni</name>
    <dbReference type="NCBI Taxonomy" id="185950"/>
    <lineage>
        <taxon>Bacteria</taxon>
        <taxon>Pseudomonadati</taxon>
        <taxon>Pseudomonadota</taxon>
        <taxon>Alphaproteobacteria</taxon>
        <taxon>Sphingomonadales</taxon>
        <taxon>Sphingomonadaceae</taxon>
        <taxon>Sphingomonas</taxon>
    </lineage>
</organism>
<dbReference type="Proteomes" id="UP000244013">
    <property type="component" value="Unassembled WGS sequence"/>
</dbReference>
<keyword evidence="1" id="KW-0812">Transmembrane</keyword>
<sequence>MAEIGFADLIVIYRNTVFDGAGGGVLHVASNAVAEAIRTIEADDALYDLTQIALVAPGAVTVGDHVAITIRAPNHRLGLLVRDLDALFNAPDASWNEPPAYYVIDEHFARGDAAVPVALARYRSLLTVTAVLREAANYVSDLQRELVFIDDEKTVVPVIFSSADLSEGLVENAARLSRIFGEPLHGDEKTELVSAAVIQSVRSLRRAERFRHLISHLDQLCDEVEKGYRLFVSSFSYSKIRKEIETASLEYVGKIHKTLVDIQGQLLGIPVATIVVASQLKTPERCGLAFWANAGVVLGAWIFVGLLWLAIRNQQHTLTAIEKEINGQNSRLERDYAAVRDDFVGVFDDLGGRITWHRRVLWFVLILALSGAAGATYVWLRLTPSAYTACL</sequence>
<evidence type="ECO:0000256" key="1">
    <source>
        <dbReference type="SAM" id="Phobius"/>
    </source>
</evidence>
<feature type="transmembrane region" description="Helical" evidence="1">
    <location>
        <begin position="360"/>
        <end position="380"/>
    </location>
</feature>
<reference evidence="2 3" key="1">
    <citation type="submission" date="2018-04" db="EMBL/GenBank/DDBJ databases">
        <title>Genomic Encyclopedia of Type Strains, Phase III (KMG-III): the genomes of soil and plant-associated and newly described type strains.</title>
        <authorList>
            <person name="Whitman W."/>
        </authorList>
    </citation>
    <scope>NUCLEOTIDE SEQUENCE [LARGE SCALE GENOMIC DNA]</scope>
    <source>
        <strain evidence="2 3">MA-olki</strain>
    </source>
</reference>
<dbReference type="OrthoDB" id="7553681at2"/>
<feature type="transmembrane region" description="Helical" evidence="1">
    <location>
        <begin position="288"/>
        <end position="311"/>
    </location>
</feature>
<comment type="caution">
    <text evidence="2">The sequence shown here is derived from an EMBL/GenBank/DDBJ whole genome shotgun (WGS) entry which is preliminary data.</text>
</comment>
<evidence type="ECO:0000313" key="2">
    <source>
        <dbReference type="EMBL" id="PTW43659.1"/>
    </source>
</evidence>